<dbReference type="Proteomes" id="UP001296873">
    <property type="component" value="Unassembled WGS sequence"/>
</dbReference>
<sequence length="488" mass="52905">MKFNPDTLHRDLAIQISEDTGKKTTEQQALAHVPAAVMALRAQDRPLQVAQQDVVAYCTVLLNSTGGAKKPATASAPHKQEGDTSGEKGKKVPKTWDDLTSQEAARAFLSTVTAARWISAVQSMGALAPKYLEPKTSKIDGKMPSALGLGLVGTGDGRYASALTTDARIRMTFCGNAELTRVAKVLMARVEIEGGEAAHVIELLADTDGALFRAFGSLGANTKGLEAASSVYLQRRLVGLGEVSAIDGDRMKCVFVPHGGGYLQVTPTPSAALFTEVPQRLRERRAGKQWIKDHDATLSSKPQNAGLHASYEGGKIRRIDAAYRPINTSQHWRKLKAVAHGAPFFTASMLRDEECVTNYASLVHPFLSTPDDAYSNRDIRSALEYHARSMAAQLIENLRDFQDFCSTHTALNDEAFHGPAWVRRIVAGETGSWSPAERAQIAQEMSTAMADALARADRRFAGAASRNDSLLRDLSDAAEQLVEETFIR</sequence>
<proteinExistence type="predicted"/>
<reference evidence="2 3" key="1">
    <citation type="journal article" date="2020" name="Microorganisms">
        <title>Osmotic Adaptation and Compatible Solute Biosynthesis of Phototrophic Bacteria as Revealed from Genome Analyses.</title>
        <authorList>
            <person name="Imhoff J.F."/>
            <person name="Rahn T."/>
            <person name="Kunzel S."/>
            <person name="Keller A."/>
            <person name="Neulinger S.C."/>
        </authorList>
    </citation>
    <scope>NUCLEOTIDE SEQUENCE [LARGE SCALE GENOMIC DNA]</scope>
    <source>
        <strain evidence="2 3">DSM 9895</strain>
    </source>
</reference>
<feature type="compositionally biased region" description="Basic and acidic residues" evidence="1">
    <location>
        <begin position="78"/>
        <end position="94"/>
    </location>
</feature>
<dbReference type="RefSeq" id="WP_200339764.1">
    <property type="nucleotide sequence ID" value="NZ_NRRL01000009.1"/>
</dbReference>
<accession>A0ABS1DBK6</accession>
<evidence type="ECO:0000256" key="1">
    <source>
        <dbReference type="SAM" id="MobiDB-lite"/>
    </source>
</evidence>
<evidence type="ECO:0008006" key="4">
    <source>
        <dbReference type="Google" id="ProtNLM"/>
    </source>
</evidence>
<organism evidence="2 3">
    <name type="scientific">Rhodovibrio sodomensis</name>
    <dbReference type="NCBI Taxonomy" id="1088"/>
    <lineage>
        <taxon>Bacteria</taxon>
        <taxon>Pseudomonadati</taxon>
        <taxon>Pseudomonadota</taxon>
        <taxon>Alphaproteobacteria</taxon>
        <taxon>Rhodospirillales</taxon>
        <taxon>Rhodovibrionaceae</taxon>
        <taxon>Rhodovibrio</taxon>
    </lineage>
</organism>
<gene>
    <name evidence="2" type="ORF">CKO28_06100</name>
</gene>
<evidence type="ECO:0000313" key="3">
    <source>
        <dbReference type="Proteomes" id="UP001296873"/>
    </source>
</evidence>
<protein>
    <recommendedName>
        <fullName evidence="4">Type I-F CRISPR-associated protein Csy1</fullName>
    </recommendedName>
</protein>
<comment type="caution">
    <text evidence="2">The sequence shown here is derived from an EMBL/GenBank/DDBJ whole genome shotgun (WGS) entry which is preliminary data.</text>
</comment>
<name>A0ABS1DBK6_9PROT</name>
<feature type="region of interest" description="Disordered" evidence="1">
    <location>
        <begin position="67"/>
        <end position="94"/>
    </location>
</feature>
<keyword evidence="3" id="KW-1185">Reference proteome</keyword>
<evidence type="ECO:0000313" key="2">
    <source>
        <dbReference type="EMBL" id="MBK1667604.1"/>
    </source>
</evidence>
<dbReference type="EMBL" id="NRRL01000009">
    <property type="protein sequence ID" value="MBK1667604.1"/>
    <property type="molecule type" value="Genomic_DNA"/>
</dbReference>